<gene>
    <name evidence="2" type="ORF">DPMN_180406</name>
</gene>
<sequence length="91" mass="10073">MSGQQDRQANRSVTPHSTQSGSNAYVSYATDHKAVQETAIYVTIRSKPEVMATKITHQDEAPGRAIHVMEEAVFRSKPKVTATESMHQVMT</sequence>
<reference evidence="2" key="2">
    <citation type="submission" date="2020-11" db="EMBL/GenBank/DDBJ databases">
        <authorList>
            <person name="McCartney M.A."/>
            <person name="Auch B."/>
            <person name="Kono T."/>
            <person name="Mallez S."/>
            <person name="Becker A."/>
            <person name="Gohl D.M."/>
            <person name="Silverstein K.A.T."/>
            <person name="Koren S."/>
            <person name="Bechman K.B."/>
            <person name="Herman A."/>
            <person name="Abrahante J.E."/>
            <person name="Garbe J."/>
        </authorList>
    </citation>
    <scope>NUCLEOTIDE SEQUENCE</scope>
    <source>
        <strain evidence="2">Duluth1</strain>
        <tissue evidence="2">Whole animal</tissue>
    </source>
</reference>
<proteinExistence type="predicted"/>
<feature type="region of interest" description="Disordered" evidence="1">
    <location>
        <begin position="1"/>
        <end position="25"/>
    </location>
</feature>
<name>A0A9D4EE55_DREPO</name>
<reference evidence="2" key="1">
    <citation type="journal article" date="2019" name="bioRxiv">
        <title>The Genome of the Zebra Mussel, Dreissena polymorpha: A Resource for Invasive Species Research.</title>
        <authorList>
            <person name="McCartney M.A."/>
            <person name="Auch B."/>
            <person name="Kono T."/>
            <person name="Mallez S."/>
            <person name="Zhang Y."/>
            <person name="Obille A."/>
            <person name="Becker A."/>
            <person name="Abrahante J.E."/>
            <person name="Garbe J."/>
            <person name="Badalamenti J.P."/>
            <person name="Herman A."/>
            <person name="Mangelson H."/>
            <person name="Liachko I."/>
            <person name="Sullivan S."/>
            <person name="Sone E.D."/>
            <person name="Koren S."/>
            <person name="Silverstein K.A.T."/>
            <person name="Beckman K.B."/>
            <person name="Gohl D.M."/>
        </authorList>
    </citation>
    <scope>NUCLEOTIDE SEQUENCE</scope>
    <source>
        <strain evidence="2">Duluth1</strain>
        <tissue evidence="2">Whole animal</tissue>
    </source>
</reference>
<dbReference type="EMBL" id="JAIWYP010000009">
    <property type="protein sequence ID" value="KAH3778929.1"/>
    <property type="molecule type" value="Genomic_DNA"/>
</dbReference>
<protein>
    <submittedName>
        <fullName evidence="2">Uncharacterized protein</fullName>
    </submittedName>
</protein>
<evidence type="ECO:0000256" key="1">
    <source>
        <dbReference type="SAM" id="MobiDB-lite"/>
    </source>
</evidence>
<dbReference type="Proteomes" id="UP000828390">
    <property type="component" value="Unassembled WGS sequence"/>
</dbReference>
<organism evidence="2 3">
    <name type="scientific">Dreissena polymorpha</name>
    <name type="common">Zebra mussel</name>
    <name type="synonym">Mytilus polymorpha</name>
    <dbReference type="NCBI Taxonomy" id="45954"/>
    <lineage>
        <taxon>Eukaryota</taxon>
        <taxon>Metazoa</taxon>
        <taxon>Spiralia</taxon>
        <taxon>Lophotrochozoa</taxon>
        <taxon>Mollusca</taxon>
        <taxon>Bivalvia</taxon>
        <taxon>Autobranchia</taxon>
        <taxon>Heteroconchia</taxon>
        <taxon>Euheterodonta</taxon>
        <taxon>Imparidentia</taxon>
        <taxon>Neoheterodontei</taxon>
        <taxon>Myida</taxon>
        <taxon>Dreissenoidea</taxon>
        <taxon>Dreissenidae</taxon>
        <taxon>Dreissena</taxon>
    </lineage>
</organism>
<accession>A0A9D4EE55</accession>
<dbReference type="AlphaFoldDB" id="A0A9D4EE55"/>
<comment type="caution">
    <text evidence="2">The sequence shown here is derived from an EMBL/GenBank/DDBJ whole genome shotgun (WGS) entry which is preliminary data.</text>
</comment>
<evidence type="ECO:0000313" key="2">
    <source>
        <dbReference type="EMBL" id="KAH3778929.1"/>
    </source>
</evidence>
<keyword evidence="3" id="KW-1185">Reference proteome</keyword>
<evidence type="ECO:0000313" key="3">
    <source>
        <dbReference type="Proteomes" id="UP000828390"/>
    </source>
</evidence>